<organism evidence="2 3">
    <name type="scientific">Thiohalocapsa marina</name>
    <dbReference type="NCBI Taxonomy" id="424902"/>
    <lineage>
        <taxon>Bacteria</taxon>
        <taxon>Pseudomonadati</taxon>
        <taxon>Pseudomonadota</taxon>
        <taxon>Gammaproteobacteria</taxon>
        <taxon>Chromatiales</taxon>
        <taxon>Chromatiaceae</taxon>
        <taxon>Thiohalocapsa</taxon>
    </lineage>
</organism>
<feature type="domain" description="Polysaccharide pyruvyl transferase" evidence="1">
    <location>
        <begin position="80"/>
        <end position="353"/>
    </location>
</feature>
<evidence type="ECO:0000259" key="1">
    <source>
        <dbReference type="Pfam" id="PF04230"/>
    </source>
</evidence>
<gene>
    <name evidence="2" type="ORF">F2Q65_06985</name>
</gene>
<keyword evidence="2" id="KW-0808">Transferase</keyword>
<dbReference type="Pfam" id="PF04230">
    <property type="entry name" value="PS_pyruv_trans"/>
    <property type="match status" value="1"/>
</dbReference>
<dbReference type="OrthoDB" id="5242601at2"/>
<dbReference type="InterPro" id="IPR007345">
    <property type="entry name" value="Polysacch_pyruvyl_Trfase"/>
</dbReference>
<dbReference type="PANTHER" id="PTHR36836:SF1">
    <property type="entry name" value="COLANIC ACID BIOSYNTHESIS PROTEIN WCAK"/>
    <property type="match status" value="1"/>
</dbReference>
<dbReference type="GO" id="GO:0016740">
    <property type="term" value="F:transferase activity"/>
    <property type="evidence" value="ECO:0007669"/>
    <property type="project" value="UniProtKB-KW"/>
</dbReference>
<protein>
    <submittedName>
        <fullName evidence="2">Polysaccharide pyruvyl transferase family protein</fullName>
    </submittedName>
</protein>
<dbReference type="EMBL" id="VWXX01000006">
    <property type="protein sequence ID" value="KAA6186097.1"/>
    <property type="molecule type" value="Genomic_DNA"/>
</dbReference>
<proteinExistence type="predicted"/>
<dbReference type="AlphaFoldDB" id="A0A5M8FMW9"/>
<reference evidence="2 3" key="1">
    <citation type="submission" date="2019-09" db="EMBL/GenBank/DDBJ databases">
        <title>Whole-genome sequence of the purple sulfur bacterium Thiohalocapsa marina DSM 19078.</title>
        <authorList>
            <person name="Kyndt J.A."/>
            <person name="Meyer T.E."/>
        </authorList>
    </citation>
    <scope>NUCLEOTIDE SEQUENCE [LARGE SCALE GENOMIC DNA]</scope>
    <source>
        <strain evidence="2 3">DSM 19078</strain>
    </source>
</reference>
<sequence length="430" mass="47318">MSARHTLLLLSSQQHCLDQLPNLGDRAMFGGLLTLIKRHGDCRVLHAPWKAFPLLTGASLGRSSAEPAMTLAAWARRLGKYSAVRTQLEDWMATRLDQPPLPWIAHATGLAAAVRRRTGVSWLDALRTRLPAHQARSFLRQIGDADAGLLCGGGIFADHLGRSLPARLFEPYLTLAAGRPTAVVSYSLSLARPSHQALARAVLPRITVHQLREPRSRPVLTELGVLEERIIDSVDTAFAMPAPARTVSAEHSRDIAIMIRGDRSVDLDAWATLVERLRQRYGVRVHYLHGSLHHDPPVRRALGRRCRLDDDGRPDDLTGLLAGLGRMAMLITDRYHGFVFALQTGTPVLPVASTTHKTAGLLDLLGQSEPVLPPLTGALLDAYLTAVDAVWEQRVSLSARGVRFADNACKQLDRDYAELFRRLWAAAARQ</sequence>
<accession>A0A5M8FMW9</accession>
<name>A0A5M8FMW9_9GAMM</name>
<evidence type="ECO:0000313" key="2">
    <source>
        <dbReference type="EMBL" id="KAA6186097.1"/>
    </source>
</evidence>
<dbReference type="RefSeq" id="WP_150091786.1">
    <property type="nucleotide sequence ID" value="NZ_VWXX01000006.1"/>
</dbReference>
<dbReference type="PANTHER" id="PTHR36836">
    <property type="entry name" value="COLANIC ACID BIOSYNTHESIS PROTEIN WCAK"/>
    <property type="match status" value="1"/>
</dbReference>
<keyword evidence="3" id="KW-1185">Reference proteome</keyword>
<dbReference type="Proteomes" id="UP000322981">
    <property type="component" value="Unassembled WGS sequence"/>
</dbReference>
<comment type="caution">
    <text evidence="2">The sequence shown here is derived from an EMBL/GenBank/DDBJ whole genome shotgun (WGS) entry which is preliminary data.</text>
</comment>
<evidence type="ECO:0000313" key="3">
    <source>
        <dbReference type="Proteomes" id="UP000322981"/>
    </source>
</evidence>